<evidence type="ECO:0000313" key="2">
    <source>
        <dbReference type="Proteomes" id="UP000887116"/>
    </source>
</evidence>
<proteinExistence type="predicted"/>
<organism evidence="1 2">
    <name type="scientific">Trichonephila clavata</name>
    <name type="common">Joro spider</name>
    <name type="synonym">Nephila clavata</name>
    <dbReference type="NCBI Taxonomy" id="2740835"/>
    <lineage>
        <taxon>Eukaryota</taxon>
        <taxon>Metazoa</taxon>
        <taxon>Ecdysozoa</taxon>
        <taxon>Arthropoda</taxon>
        <taxon>Chelicerata</taxon>
        <taxon>Arachnida</taxon>
        <taxon>Araneae</taxon>
        <taxon>Araneomorphae</taxon>
        <taxon>Entelegynae</taxon>
        <taxon>Araneoidea</taxon>
        <taxon>Nephilidae</taxon>
        <taxon>Trichonephila</taxon>
    </lineage>
</organism>
<accession>A0A8X6FRH1</accession>
<keyword evidence="2" id="KW-1185">Reference proteome</keyword>
<dbReference type="Proteomes" id="UP000887116">
    <property type="component" value="Unassembled WGS sequence"/>
</dbReference>
<reference evidence="1" key="1">
    <citation type="submission" date="2020-07" db="EMBL/GenBank/DDBJ databases">
        <title>Multicomponent nature underlies the extraordinary mechanical properties of spider dragline silk.</title>
        <authorList>
            <person name="Kono N."/>
            <person name="Nakamura H."/>
            <person name="Mori M."/>
            <person name="Yoshida Y."/>
            <person name="Ohtoshi R."/>
            <person name="Malay A.D."/>
            <person name="Moran D.A.P."/>
            <person name="Tomita M."/>
            <person name="Numata K."/>
            <person name="Arakawa K."/>
        </authorList>
    </citation>
    <scope>NUCLEOTIDE SEQUENCE</scope>
</reference>
<evidence type="ECO:0000313" key="1">
    <source>
        <dbReference type="EMBL" id="GFQ86963.1"/>
    </source>
</evidence>
<gene>
    <name evidence="1" type="ORF">TNCT_696731</name>
</gene>
<sequence length="49" mass="6041">MKWRHFKLGYRRQMTFQAWHAKCGLKWRHLGERTSQIIPVEQANDKDEQ</sequence>
<protein>
    <submittedName>
        <fullName evidence="1">Uncharacterized protein</fullName>
    </submittedName>
</protein>
<dbReference type="AlphaFoldDB" id="A0A8X6FRH1"/>
<dbReference type="EMBL" id="BMAO01033092">
    <property type="protein sequence ID" value="GFQ86963.1"/>
    <property type="molecule type" value="Genomic_DNA"/>
</dbReference>
<comment type="caution">
    <text evidence="1">The sequence shown here is derived from an EMBL/GenBank/DDBJ whole genome shotgun (WGS) entry which is preliminary data.</text>
</comment>
<name>A0A8X6FRH1_TRICU</name>
<feature type="non-terminal residue" evidence="1">
    <location>
        <position position="49"/>
    </location>
</feature>